<dbReference type="AlphaFoldDB" id="A0A9N8HWF1"/>
<feature type="compositionally biased region" description="Basic and acidic residues" evidence="1">
    <location>
        <begin position="222"/>
        <end position="238"/>
    </location>
</feature>
<proteinExistence type="predicted"/>
<evidence type="ECO:0000313" key="2">
    <source>
        <dbReference type="EMBL" id="CAB9528326.1"/>
    </source>
</evidence>
<dbReference type="EMBL" id="CAICTM010002196">
    <property type="protein sequence ID" value="CAB9528326.1"/>
    <property type="molecule type" value="Genomic_DNA"/>
</dbReference>
<feature type="compositionally biased region" description="Acidic residues" evidence="1">
    <location>
        <begin position="312"/>
        <end position="325"/>
    </location>
</feature>
<comment type="caution">
    <text evidence="2">The sequence shown here is derived from an EMBL/GenBank/DDBJ whole genome shotgun (WGS) entry which is preliminary data.</text>
</comment>
<accession>A0A9N8HWF1</accession>
<gene>
    <name evidence="2" type="ORF">SEMRO_2198_G318750.1</name>
</gene>
<dbReference type="Proteomes" id="UP001153069">
    <property type="component" value="Unassembled WGS sequence"/>
</dbReference>
<protein>
    <submittedName>
        <fullName evidence="2">Uncharacterized protein</fullName>
    </submittedName>
</protein>
<name>A0A9N8HWF1_9STRA</name>
<evidence type="ECO:0000313" key="3">
    <source>
        <dbReference type="Proteomes" id="UP001153069"/>
    </source>
</evidence>
<feature type="region of interest" description="Disordered" evidence="1">
    <location>
        <begin position="273"/>
        <end position="325"/>
    </location>
</feature>
<organism evidence="2 3">
    <name type="scientific">Seminavis robusta</name>
    <dbReference type="NCBI Taxonomy" id="568900"/>
    <lineage>
        <taxon>Eukaryota</taxon>
        <taxon>Sar</taxon>
        <taxon>Stramenopiles</taxon>
        <taxon>Ochrophyta</taxon>
        <taxon>Bacillariophyta</taxon>
        <taxon>Bacillariophyceae</taxon>
        <taxon>Bacillariophycidae</taxon>
        <taxon>Naviculales</taxon>
        <taxon>Naviculaceae</taxon>
        <taxon>Seminavis</taxon>
    </lineage>
</organism>
<reference evidence="2" key="1">
    <citation type="submission" date="2020-06" db="EMBL/GenBank/DDBJ databases">
        <authorList>
            <consortium name="Plant Systems Biology data submission"/>
        </authorList>
    </citation>
    <scope>NUCLEOTIDE SEQUENCE</scope>
    <source>
        <strain evidence="2">D6</strain>
    </source>
</reference>
<keyword evidence="3" id="KW-1185">Reference proteome</keyword>
<evidence type="ECO:0000256" key="1">
    <source>
        <dbReference type="SAM" id="MobiDB-lite"/>
    </source>
</evidence>
<feature type="region of interest" description="Disordered" evidence="1">
    <location>
        <begin position="222"/>
        <end position="258"/>
    </location>
</feature>
<sequence>MYKIEYMEGSNFAVLYKPVLPAGFRLDATEYGARQANVQIKTGHKAALTAYGRLPPQDVYQKFRLQFSDNVKLTEAPFGVTGSAGEQVDTAAMKMILYRKGTGKKDKSNQDVLDLHTRITFVFADLAKKTVLDGATKRGSKAVDDAFGGNSLFPAAPTRILVAPVLVAPVPVPAPQLLPAPAPAASMGLLSQAASMAGSLVGRAGKKTESEDIEATRKAMFKKTADSENRMTVSEKRRVSARKQALAKARSEQDGTEQMIDTLMEEFDGDVAERRALGLEEELSSSDQQDVSALPPLPDDVDADLDGLFSSESEDEFFDYDDDGV</sequence>